<sequence length="97" mass="10796">MIDEFLSRASGRKKGNFVFKVATPGIKEDARLGIQEKTVGQTFLVLFQDILTGDSLKKVFSVLSFNKDGWSGNRRVKRPNFLCAIRVSETSVSMIAP</sequence>
<reference evidence="1 2" key="1">
    <citation type="journal article" date="2011" name="J. Microbiol.">
        <title>Complete genome of Leptospirillum ferriphilum ML-04 provides insight into its physiology and environmental adaptation.</title>
        <authorList>
            <person name="Mi S."/>
            <person name="Song J."/>
            <person name="Lin J."/>
            <person name="Che Y."/>
            <person name="Zheng H."/>
            <person name="Lin J."/>
        </authorList>
    </citation>
    <scope>NUCLEOTIDE SEQUENCE [LARGE SCALE GENOMIC DNA]</scope>
    <source>
        <strain evidence="1 2">ML-04</strain>
    </source>
</reference>
<organism evidence="1 2">
    <name type="scientific">Leptospirillum ferriphilum (strain ML-04)</name>
    <dbReference type="NCBI Taxonomy" id="1048260"/>
    <lineage>
        <taxon>Bacteria</taxon>
        <taxon>Pseudomonadati</taxon>
        <taxon>Nitrospirota</taxon>
        <taxon>Nitrospiria</taxon>
        <taxon>Nitrospirales</taxon>
        <taxon>Nitrospiraceae</taxon>
        <taxon>Leptospirillum</taxon>
    </lineage>
</organism>
<dbReference type="Proteomes" id="UP000006177">
    <property type="component" value="Chromosome"/>
</dbReference>
<protein>
    <submittedName>
        <fullName evidence="1">Uncharacterized protein</fullName>
    </submittedName>
</protein>
<gene>
    <name evidence="1" type="ordered locus">LFML04_2383</name>
</gene>
<dbReference type="KEGG" id="lfi:LFML04_2383"/>
<evidence type="ECO:0000313" key="2">
    <source>
        <dbReference type="Proteomes" id="UP000006177"/>
    </source>
</evidence>
<proteinExistence type="predicted"/>
<accession>J9ZF42</accession>
<dbReference type="EMBL" id="CP002919">
    <property type="protein sequence ID" value="AFS54573.1"/>
    <property type="molecule type" value="Genomic_DNA"/>
</dbReference>
<dbReference type="HOGENOM" id="CLU_2343288_0_0_0"/>
<evidence type="ECO:0000313" key="1">
    <source>
        <dbReference type="EMBL" id="AFS54573.1"/>
    </source>
</evidence>
<dbReference type="AlphaFoldDB" id="J9ZF42"/>
<name>J9ZF42_LEPFM</name>
<dbReference type="STRING" id="1048260.LFML04_2383"/>
<dbReference type="PATRIC" id="fig|1048260.3.peg.2590"/>